<dbReference type="SMART" id="SM00421">
    <property type="entry name" value="HTH_LUXR"/>
    <property type="match status" value="1"/>
</dbReference>
<dbReference type="Proteomes" id="UP001596512">
    <property type="component" value="Unassembled WGS sequence"/>
</dbReference>
<dbReference type="SUPFAM" id="SSF46894">
    <property type="entry name" value="C-terminal effector domain of the bipartite response regulators"/>
    <property type="match status" value="1"/>
</dbReference>
<protein>
    <submittedName>
        <fullName evidence="2">Helix-turn-helix domain-containing protein</fullName>
    </submittedName>
</protein>
<gene>
    <name evidence="2" type="ORF">ACFQV2_27230</name>
</gene>
<comment type="caution">
    <text evidence="2">The sequence shown here is derived from an EMBL/GenBank/DDBJ whole genome shotgun (WGS) entry which is preliminary data.</text>
</comment>
<feature type="domain" description="HTH luxR-type" evidence="1">
    <location>
        <begin position="259"/>
        <end position="324"/>
    </location>
</feature>
<name>A0ABW2TS03_9PSEU</name>
<proteinExistence type="predicted"/>
<evidence type="ECO:0000259" key="1">
    <source>
        <dbReference type="PROSITE" id="PS50043"/>
    </source>
</evidence>
<dbReference type="EMBL" id="JBHTEY010000004">
    <property type="protein sequence ID" value="MFC7616602.1"/>
    <property type="molecule type" value="Genomic_DNA"/>
</dbReference>
<dbReference type="PANTHER" id="PTHR34293:SF1">
    <property type="entry name" value="HTH-TYPE TRANSCRIPTIONAL REGULATOR TRMBL2"/>
    <property type="match status" value="1"/>
</dbReference>
<organism evidence="2 3">
    <name type="scientific">Actinokineospora soli</name>
    <dbReference type="NCBI Taxonomy" id="1048753"/>
    <lineage>
        <taxon>Bacteria</taxon>
        <taxon>Bacillati</taxon>
        <taxon>Actinomycetota</taxon>
        <taxon>Actinomycetes</taxon>
        <taxon>Pseudonocardiales</taxon>
        <taxon>Pseudonocardiaceae</taxon>
        <taxon>Actinokineospora</taxon>
    </lineage>
</organism>
<accession>A0ABW2TS03</accession>
<dbReference type="InterPro" id="IPR016032">
    <property type="entry name" value="Sig_transdc_resp-reg_C-effctor"/>
</dbReference>
<keyword evidence="3" id="KW-1185">Reference proteome</keyword>
<evidence type="ECO:0000313" key="3">
    <source>
        <dbReference type="Proteomes" id="UP001596512"/>
    </source>
</evidence>
<dbReference type="PANTHER" id="PTHR34293">
    <property type="entry name" value="HTH-TYPE TRANSCRIPTIONAL REGULATOR TRMBL2"/>
    <property type="match status" value="1"/>
</dbReference>
<dbReference type="Pfam" id="PF13384">
    <property type="entry name" value="HTH_23"/>
    <property type="match status" value="1"/>
</dbReference>
<dbReference type="CDD" id="cd06170">
    <property type="entry name" value="LuxR_C_like"/>
    <property type="match status" value="1"/>
</dbReference>
<sequence>MAARRVAEALLRLGVSAEATRVYDALLDCGPAALDHVAKLADLDAGDLASAYEELLGHGLVSAADREGVVAPQPPGLSLEVLARRRTAEIEESRLAVASAFEVFRRLGHPASRHDLVEVVTGPLIGIRMQQAWRTAREQIRQLDSPPYFDVPGGLDDALETLRRGVRQRIVYTRDSLTYPGMLKDNIETCIAAGEEGRVVASVPVKMIIIDDRVALVSLAISKADVVSTMLVVQPCGLLYALEELFEHTWNTALPFHDQDVGPRQLLPADRKLLSLLAAGVTDEEIARELGISRRTLYRRVEILSARLGAATRFQMALLAQRRGWV</sequence>
<dbReference type="InterPro" id="IPR051797">
    <property type="entry name" value="TrmB-like"/>
</dbReference>
<evidence type="ECO:0000313" key="2">
    <source>
        <dbReference type="EMBL" id="MFC7616602.1"/>
    </source>
</evidence>
<reference evidence="3" key="1">
    <citation type="journal article" date="2019" name="Int. J. Syst. Evol. Microbiol.">
        <title>The Global Catalogue of Microorganisms (GCM) 10K type strain sequencing project: providing services to taxonomists for standard genome sequencing and annotation.</title>
        <authorList>
            <consortium name="The Broad Institute Genomics Platform"/>
            <consortium name="The Broad Institute Genome Sequencing Center for Infectious Disease"/>
            <person name="Wu L."/>
            <person name="Ma J."/>
        </authorList>
    </citation>
    <scope>NUCLEOTIDE SEQUENCE [LARGE SCALE GENOMIC DNA]</scope>
    <source>
        <strain evidence="3">JCM 17695</strain>
    </source>
</reference>
<dbReference type="InterPro" id="IPR036388">
    <property type="entry name" value="WH-like_DNA-bd_sf"/>
</dbReference>
<dbReference type="PROSITE" id="PS50043">
    <property type="entry name" value="HTH_LUXR_2"/>
    <property type="match status" value="1"/>
</dbReference>
<dbReference type="InterPro" id="IPR000792">
    <property type="entry name" value="Tscrpt_reg_LuxR_C"/>
</dbReference>
<dbReference type="Gene3D" id="1.10.10.10">
    <property type="entry name" value="Winged helix-like DNA-binding domain superfamily/Winged helix DNA-binding domain"/>
    <property type="match status" value="2"/>
</dbReference>